<dbReference type="EMBL" id="BGZK01000279">
    <property type="protein sequence ID" value="GBP33835.1"/>
    <property type="molecule type" value="Genomic_DNA"/>
</dbReference>
<protein>
    <submittedName>
        <fullName evidence="2">Uncharacterized protein</fullName>
    </submittedName>
</protein>
<comment type="caution">
    <text evidence="2">The sequence shown here is derived from an EMBL/GenBank/DDBJ whole genome shotgun (WGS) entry which is preliminary data.</text>
</comment>
<name>A0A4C1V7W8_EUMVA</name>
<keyword evidence="3" id="KW-1185">Reference proteome</keyword>
<organism evidence="2 3">
    <name type="scientific">Eumeta variegata</name>
    <name type="common">Bagworm moth</name>
    <name type="synonym">Eumeta japonica</name>
    <dbReference type="NCBI Taxonomy" id="151549"/>
    <lineage>
        <taxon>Eukaryota</taxon>
        <taxon>Metazoa</taxon>
        <taxon>Ecdysozoa</taxon>
        <taxon>Arthropoda</taxon>
        <taxon>Hexapoda</taxon>
        <taxon>Insecta</taxon>
        <taxon>Pterygota</taxon>
        <taxon>Neoptera</taxon>
        <taxon>Endopterygota</taxon>
        <taxon>Lepidoptera</taxon>
        <taxon>Glossata</taxon>
        <taxon>Ditrysia</taxon>
        <taxon>Tineoidea</taxon>
        <taxon>Psychidae</taxon>
        <taxon>Oiketicinae</taxon>
        <taxon>Eumeta</taxon>
    </lineage>
</organism>
<evidence type="ECO:0000256" key="1">
    <source>
        <dbReference type="SAM" id="MobiDB-lite"/>
    </source>
</evidence>
<evidence type="ECO:0000313" key="3">
    <source>
        <dbReference type="Proteomes" id="UP000299102"/>
    </source>
</evidence>
<feature type="compositionally biased region" description="Basic and acidic residues" evidence="1">
    <location>
        <begin position="37"/>
        <end position="49"/>
    </location>
</feature>
<proteinExistence type="predicted"/>
<sequence length="67" mass="7559">MRGREPRQSMINPRCINFVYALYTFCECKTNCVATEDEGHGKEKEKTPAEEGDGESISVVDSNSLMR</sequence>
<accession>A0A4C1V7W8</accession>
<gene>
    <name evidence="2" type="ORF">EVAR_25437_1</name>
</gene>
<dbReference type="AlphaFoldDB" id="A0A4C1V7W8"/>
<reference evidence="2 3" key="1">
    <citation type="journal article" date="2019" name="Commun. Biol.">
        <title>The bagworm genome reveals a unique fibroin gene that provides high tensile strength.</title>
        <authorList>
            <person name="Kono N."/>
            <person name="Nakamura H."/>
            <person name="Ohtoshi R."/>
            <person name="Tomita M."/>
            <person name="Numata K."/>
            <person name="Arakawa K."/>
        </authorList>
    </citation>
    <scope>NUCLEOTIDE SEQUENCE [LARGE SCALE GENOMIC DNA]</scope>
</reference>
<feature type="region of interest" description="Disordered" evidence="1">
    <location>
        <begin position="36"/>
        <end position="67"/>
    </location>
</feature>
<dbReference type="Proteomes" id="UP000299102">
    <property type="component" value="Unassembled WGS sequence"/>
</dbReference>
<evidence type="ECO:0000313" key="2">
    <source>
        <dbReference type="EMBL" id="GBP33835.1"/>
    </source>
</evidence>